<dbReference type="PROSITE" id="PS50119">
    <property type="entry name" value="ZF_BBOX"/>
    <property type="match status" value="1"/>
</dbReference>
<name>A0AAF3F3A5_9BILA</name>
<dbReference type="Gene3D" id="3.30.40.10">
    <property type="entry name" value="Zinc/RING finger domain, C3HC4 (zinc finger)"/>
    <property type="match status" value="1"/>
</dbReference>
<dbReference type="InterPro" id="IPR013083">
    <property type="entry name" value="Znf_RING/FYVE/PHD"/>
</dbReference>
<dbReference type="Pfam" id="PF14634">
    <property type="entry name" value="zf-RING_5"/>
    <property type="match status" value="1"/>
</dbReference>
<dbReference type="Proteomes" id="UP000887575">
    <property type="component" value="Unassembled WGS sequence"/>
</dbReference>
<dbReference type="InterPro" id="IPR001841">
    <property type="entry name" value="Znf_RING"/>
</dbReference>
<dbReference type="SMART" id="SM00184">
    <property type="entry name" value="RING"/>
    <property type="match status" value="2"/>
</dbReference>
<dbReference type="PROSITE" id="PS50089">
    <property type="entry name" value="ZF_RING_2"/>
    <property type="match status" value="1"/>
</dbReference>
<evidence type="ECO:0000313" key="7">
    <source>
        <dbReference type="Proteomes" id="UP000887575"/>
    </source>
</evidence>
<sequence length="343" mass="39014">MGRHEIMPASTMKIFKSLNCQLCNAPFVGLSPKPKSPRGLECGAVICKECFETEEGLKKDKKRHQCAASNCFNNANPAHFITDLLSNDALVLMPNFGGYLLVKAFKVPRCGICHEEYSATEKERIPYAMRCSHVMCTKCFMKNRKLNLGDARKQMYWIKCPICAALAKVTCLTGKSQLQAFLQELPDLVKQFDEMKASSDRFCDGCRKMNTVDGMAHCEKCKTQNCRPCQGIRHRSHESTPLVQKEMDDLFEEMRDPLNMQVRVYKEENLPALHQQINARVAQLNEMLHVKEANLKKVTTYSKAREDLNRYKAINAAFAQLANGYSRHTKEFEAQLVKLLNSS</sequence>
<protein>
    <submittedName>
        <fullName evidence="8">RING-type domain-containing protein</fullName>
    </submittedName>
</protein>
<dbReference type="AlphaFoldDB" id="A0AAF3F3A5"/>
<evidence type="ECO:0000256" key="1">
    <source>
        <dbReference type="ARBA" id="ARBA00022723"/>
    </source>
</evidence>
<dbReference type="SUPFAM" id="SSF57850">
    <property type="entry name" value="RING/U-box"/>
    <property type="match status" value="1"/>
</dbReference>
<keyword evidence="1" id="KW-0479">Metal-binding</keyword>
<keyword evidence="3" id="KW-0862">Zinc</keyword>
<feature type="domain" description="RING-type" evidence="5">
    <location>
        <begin position="110"/>
        <end position="163"/>
    </location>
</feature>
<evidence type="ECO:0000313" key="8">
    <source>
        <dbReference type="WBParaSite" id="MBELARI_LOCUS20188"/>
    </source>
</evidence>
<organism evidence="7 8">
    <name type="scientific">Mesorhabditis belari</name>
    <dbReference type="NCBI Taxonomy" id="2138241"/>
    <lineage>
        <taxon>Eukaryota</taxon>
        <taxon>Metazoa</taxon>
        <taxon>Ecdysozoa</taxon>
        <taxon>Nematoda</taxon>
        <taxon>Chromadorea</taxon>
        <taxon>Rhabditida</taxon>
        <taxon>Rhabditina</taxon>
        <taxon>Rhabditomorpha</taxon>
        <taxon>Rhabditoidea</taxon>
        <taxon>Rhabditidae</taxon>
        <taxon>Mesorhabditinae</taxon>
        <taxon>Mesorhabditis</taxon>
    </lineage>
</organism>
<evidence type="ECO:0000259" key="5">
    <source>
        <dbReference type="PROSITE" id="PS50089"/>
    </source>
</evidence>
<evidence type="ECO:0000256" key="4">
    <source>
        <dbReference type="PROSITE-ProRule" id="PRU00024"/>
    </source>
</evidence>
<dbReference type="InterPro" id="IPR000315">
    <property type="entry name" value="Znf_B-box"/>
</dbReference>
<reference evidence="8" key="1">
    <citation type="submission" date="2024-02" db="UniProtKB">
        <authorList>
            <consortium name="WormBaseParasite"/>
        </authorList>
    </citation>
    <scope>IDENTIFICATION</scope>
</reference>
<accession>A0AAF3F3A5</accession>
<evidence type="ECO:0000256" key="2">
    <source>
        <dbReference type="ARBA" id="ARBA00022771"/>
    </source>
</evidence>
<proteinExistence type="predicted"/>
<dbReference type="WBParaSite" id="MBELARI_LOCUS20188">
    <property type="protein sequence ID" value="MBELARI_LOCUS20188"/>
    <property type="gene ID" value="MBELARI_LOCUS20188"/>
</dbReference>
<evidence type="ECO:0000256" key="3">
    <source>
        <dbReference type="ARBA" id="ARBA00022833"/>
    </source>
</evidence>
<keyword evidence="2 4" id="KW-0863">Zinc-finger</keyword>
<feature type="domain" description="B box-type" evidence="6">
    <location>
        <begin position="198"/>
        <end position="242"/>
    </location>
</feature>
<dbReference type="GO" id="GO:0008270">
    <property type="term" value="F:zinc ion binding"/>
    <property type="evidence" value="ECO:0007669"/>
    <property type="project" value="UniProtKB-KW"/>
</dbReference>
<keyword evidence="7" id="KW-1185">Reference proteome</keyword>
<evidence type="ECO:0000259" key="6">
    <source>
        <dbReference type="PROSITE" id="PS50119"/>
    </source>
</evidence>